<evidence type="ECO:0000256" key="2">
    <source>
        <dbReference type="ARBA" id="ARBA00023004"/>
    </source>
</evidence>
<dbReference type="PANTHER" id="PTHR43034">
    <property type="entry name" value="ION-TRANSLOCATING OXIDOREDUCTASE COMPLEX SUBUNIT C"/>
    <property type="match status" value="1"/>
</dbReference>
<dbReference type="PANTHER" id="PTHR43034:SF2">
    <property type="entry name" value="ION-TRANSLOCATING OXIDOREDUCTASE COMPLEX SUBUNIT C"/>
    <property type="match status" value="1"/>
</dbReference>
<dbReference type="SUPFAM" id="SSF46548">
    <property type="entry name" value="alpha-helical ferredoxin"/>
    <property type="match status" value="1"/>
</dbReference>
<feature type="domain" description="4Fe-4S ferredoxin-type" evidence="4">
    <location>
        <begin position="395"/>
        <end position="424"/>
    </location>
</feature>
<dbReference type="Pfam" id="PF12838">
    <property type="entry name" value="Fer4_7"/>
    <property type="match status" value="1"/>
</dbReference>
<evidence type="ECO:0000313" key="5">
    <source>
        <dbReference type="EMBL" id="RAQ28778.1"/>
    </source>
</evidence>
<dbReference type="EMBL" id="QLYR01000004">
    <property type="protein sequence ID" value="RAQ28778.1"/>
    <property type="molecule type" value="Genomic_DNA"/>
</dbReference>
<dbReference type="GO" id="GO:0051539">
    <property type="term" value="F:4 iron, 4 sulfur cluster binding"/>
    <property type="evidence" value="ECO:0007669"/>
    <property type="project" value="InterPro"/>
</dbReference>
<organism evidence="5 6">
    <name type="scientific">Hydrogeniiclostridium mannosilyticum</name>
    <dbReference type="NCBI Taxonomy" id="2764322"/>
    <lineage>
        <taxon>Bacteria</taxon>
        <taxon>Bacillati</taxon>
        <taxon>Bacillota</taxon>
        <taxon>Clostridia</taxon>
        <taxon>Eubacteriales</taxon>
        <taxon>Acutalibacteraceae</taxon>
        <taxon>Hydrogeniiclostridium</taxon>
    </lineage>
</organism>
<dbReference type="InterPro" id="IPR010208">
    <property type="entry name" value="Ion_transpt_RnfC/RsxC"/>
</dbReference>
<dbReference type="GO" id="GO:0009055">
    <property type="term" value="F:electron transfer activity"/>
    <property type="evidence" value="ECO:0007669"/>
    <property type="project" value="InterPro"/>
</dbReference>
<keyword evidence="3" id="KW-0411">Iron-sulfur</keyword>
<sequence length="445" mass="47767">MPARQSGRSRRLPPNMRDGLLGGRKAEFMRGLYLLGHCMDGIAVDPGKKRARGEIRPFSAPETVTLPLPGIEDPAQCMASPGDSVRRGQELARLPGGNIVRASLAGVVRELRRLPGERAPLCVVIEPAASGCSGHTRAEPGKKLRWDEGRAWELVAAAGIVDELDGRLLTEKLEEKADVLVVCCVGDSVREGAGDAVAAGMAQDVAAGIRLAQELARIPRCMMFTGDRALKKAYAETELELEWTFARGRYPACMLLRRQLEREERACVLLGVQAVAALGRVRRGMFQLTAVVEVSGDAVERPSFLEVPVGSDVLSILRACGWSGSGSIYLGDCVRGRLWDRAEPVTQTTRCISVFRRLSKPGYPICIGCGRCERACPVGVRPWVVCQPSQDTRKALARLCRADRCVGCGACSAACPAALDPSAAVQEAAAAVGAEKPDRKEAEAE</sequence>
<dbReference type="InterPro" id="IPR017900">
    <property type="entry name" value="4Fe4S_Fe_S_CS"/>
</dbReference>
<reference evidence="5 6" key="1">
    <citation type="submission" date="2018-06" db="EMBL/GenBank/DDBJ databases">
        <title>Noncontiguous genome sequence of Ruminococcaceae bacterium ASD2818.</title>
        <authorList>
            <person name="Chaplin A.V."/>
            <person name="Sokolova S.R."/>
            <person name="Kochetkova T.O."/>
            <person name="Goltsov A.Y."/>
            <person name="Trofimov D.Y."/>
            <person name="Efimov B.A."/>
        </authorList>
    </citation>
    <scope>NUCLEOTIDE SEQUENCE [LARGE SCALE GENOMIC DNA]</scope>
    <source>
        <strain evidence="5 6">ASD2818</strain>
    </source>
</reference>
<dbReference type="Pfam" id="PF13375">
    <property type="entry name" value="RnfC_N"/>
    <property type="match status" value="1"/>
</dbReference>
<keyword evidence="2" id="KW-0408">Iron</keyword>
<dbReference type="InterPro" id="IPR017896">
    <property type="entry name" value="4Fe4S_Fe-S-bd"/>
</dbReference>
<dbReference type="GO" id="GO:0016020">
    <property type="term" value="C:membrane"/>
    <property type="evidence" value="ECO:0007669"/>
    <property type="project" value="InterPro"/>
</dbReference>
<name>A0A328UB63_9FIRM</name>
<keyword evidence="1" id="KW-0479">Metal-binding</keyword>
<evidence type="ECO:0000259" key="4">
    <source>
        <dbReference type="PROSITE" id="PS51379"/>
    </source>
</evidence>
<dbReference type="Proteomes" id="UP000249377">
    <property type="component" value="Unassembled WGS sequence"/>
</dbReference>
<accession>A0A328UB63</accession>
<evidence type="ECO:0000313" key="6">
    <source>
        <dbReference type="Proteomes" id="UP000249377"/>
    </source>
</evidence>
<evidence type="ECO:0000256" key="1">
    <source>
        <dbReference type="ARBA" id="ARBA00022723"/>
    </source>
</evidence>
<protein>
    <recommendedName>
        <fullName evidence="4">4Fe-4S ferredoxin-type domain-containing protein</fullName>
    </recommendedName>
</protein>
<gene>
    <name evidence="5" type="ORF">DPQ25_08285</name>
</gene>
<feature type="domain" description="4Fe-4S ferredoxin-type" evidence="4">
    <location>
        <begin position="355"/>
        <end position="386"/>
    </location>
</feature>
<comment type="caution">
    <text evidence="5">The sequence shown here is derived from an EMBL/GenBank/DDBJ whole genome shotgun (WGS) entry which is preliminary data.</text>
</comment>
<dbReference type="InterPro" id="IPR026902">
    <property type="entry name" value="RnfC_N"/>
</dbReference>
<dbReference type="Gene3D" id="3.30.70.20">
    <property type="match status" value="1"/>
</dbReference>
<dbReference type="AlphaFoldDB" id="A0A328UB63"/>
<dbReference type="PROSITE" id="PS51379">
    <property type="entry name" value="4FE4S_FER_2"/>
    <property type="match status" value="2"/>
</dbReference>
<proteinExistence type="predicted"/>
<evidence type="ECO:0000256" key="3">
    <source>
        <dbReference type="ARBA" id="ARBA00023014"/>
    </source>
</evidence>
<keyword evidence="6" id="KW-1185">Reference proteome</keyword>
<dbReference type="GO" id="GO:0046872">
    <property type="term" value="F:metal ion binding"/>
    <property type="evidence" value="ECO:0007669"/>
    <property type="project" value="UniProtKB-KW"/>
</dbReference>
<dbReference type="PROSITE" id="PS00198">
    <property type="entry name" value="4FE4S_FER_1"/>
    <property type="match status" value="2"/>
</dbReference>